<gene>
    <name evidence="2" type="ORF">ACKQTC_03075</name>
</gene>
<keyword evidence="1" id="KW-1133">Transmembrane helix</keyword>
<sequence>MALKPAAGQFTALVNSEEFHKAFEGLVQAVYAFGRALLVVVNISAAVFKFMVNHWDGLKFIILPLVSVIGVLMVAALVKMAAVAVMAGVSMFASMMPVLGPLMLIAAGITWITLGLQGMGISWQDAGRAAVGVGYAIMAMLRNLDRKVYNAAECLRTCFRNAWEKVKESAASALNFIATEANKLFAKFNTKLAKAGIHGIRFDMLGEVHYTADYAEPKTVAYESIGDAYKKGHDEGFNSIGDKVGGALDRLSQVQKNLSKGIGQAAYDQAVLATDDGAGGKTAGDRVRAGKLDKIAGNTDKIKESLKIANEDLAYMRKWEEGRRAAQYNIENKIKVETTIDRPDATFDIDGYTRDLGVGLLTQLDITKGGLSPE</sequence>
<name>A0ABW9GXI5_9FIRM</name>
<organism evidence="2 3">
    <name type="scientific">Peptococcus simiae</name>
    <dbReference type="NCBI Taxonomy" id="1643805"/>
    <lineage>
        <taxon>Bacteria</taxon>
        <taxon>Bacillati</taxon>
        <taxon>Bacillota</taxon>
        <taxon>Clostridia</taxon>
        <taxon>Eubacteriales</taxon>
        <taxon>Peptococcaceae</taxon>
        <taxon>Peptococcus</taxon>
    </lineage>
</organism>
<dbReference type="RefSeq" id="WP_408976962.1">
    <property type="nucleotide sequence ID" value="NZ_JBJUVG010000003.1"/>
</dbReference>
<keyword evidence="1" id="KW-0472">Membrane</keyword>
<protein>
    <submittedName>
        <fullName evidence="2">Uncharacterized protein</fullName>
    </submittedName>
</protein>
<keyword evidence="1" id="KW-0812">Transmembrane</keyword>
<feature type="transmembrane region" description="Helical" evidence="1">
    <location>
        <begin position="60"/>
        <end position="85"/>
    </location>
</feature>
<dbReference type="EMBL" id="JBJUVG010000003">
    <property type="protein sequence ID" value="MFM9413344.1"/>
    <property type="molecule type" value="Genomic_DNA"/>
</dbReference>
<evidence type="ECO:0000313" key="2">
    <source>
        <dbReference type="EMBL" id="MFM9413344.1"/>
    </source>
</evidence>
<comment type="caution">
    <text evidence="2">The sequence shown here is derived from an EMBL/GenBank/DDBJ whole genome shotgun (WGS) entry which is preliminary data.</text>
</comment>
<dbReference type="Proteomes" id="UP001631949">
    <property type="component" value="Unassembled WGS sequence"/>
</dbReference>
<evidence type="ECO:0000256" key="1">
    <source>
        <dbReference type="SAM" id="Phobius"/>
    </source>
</evidence>
<keyword evidence="3" id="KW-1185">Reference proteome</keyword>
<reference evidence="2 3" key="1">
    <citation type="journal article" date="2016" name="Int. J. Syst. Evol. Microbiol.">
        <title>Peptococcus simiae sp. nov., isolated from rhesus macaque faeces and emended description of the genus Peptococcus.</title>
        <authorList>
            <person name="Shkoporov A.N."/>
            <person name="Efimov B.A."/>
            <person name="Kondova I."/>
            <person name="Ouwerling B."/>
            <person name="Chaplin A.V."/>
            <person name="Shcherbakova V.A."/>
            <person name="Langermans J.A.M."/>
        </authorList>
    </citation>
    <scope>NUCLEOTIDE SEQUENCE [LARGE SCALE GENOMIC DNA]</scope>
    <source>
        <strain evidence="2 3">M108</strain>
    </source>
</reference>
<accession>A0ABW9GXI5</accession>
<proteinExistence type="predicted"/>
<evidence type="ECO:0000313" key="3">
    <source>
        <dbReference type="Proteomes" id="UP001631949"/>
    </source>
</evidence>
<feature type="transmembrane region" description="Helical" evidence="1">
    <location>
        <begin position="29"/>
        <end position="48"/>
    </location>
</feature>
<feature type="transmembrane region" description="Helical" evidence="1">
    <location>
        <begin position="91"/>
        <end position="114"/>
    </location>
</feature>